<gene>
    <name evidence="4" type="ORF">HNR61_003894</name>
</gene>
<dbReference type="Gene3D" id="3.30.750.24">
    <property type="entry name" value="STAS domain"/>
    <property type="match status" value="1"/>
</dbReference>
<reference evidence="4 5" key="1">
    <citation type="submission" date="2020-08" db="EMBL/GenBank/DDBJ databases">
        <title>Genomic Encyclopedia of Type Strains, Phase IV (KMG-IV): sequencing the most valuable type-strain genomes for metagenomic binning, comparative biology and taxonomic classification.</title>
        <authorList>
            <person name="Goeker M."/>
        </authorList>
    </citation>
    <scope>NUCLEOTIDE SEQUENCE [LARGE SCALE GENOMIC DNA]</scope>
    <source>
        <strain evidence="4 5">DSM 44197</strain>
    </source>
</reference>
<protein>
    <recommendedName>
        <fullName evidence="2">Anti-sigma factor antagonist</fullName>
    </recommendedName>
</protein>
<evidence type="ECO:0000313" key="5">
    <source>
        <dbReference type="Proteomes" id="UP000572680"/>
    </source>
</evidence>
<dbReference type="InterPro" id="IPR036513">
    <property type="entry name" value="STAS_dom_sf"/>
</dbReference>
<evidence type="ECO:0000313" key="4">
    <source>
        <dbReference type="EMBL" id="MBA8952254.1"/>
    </source>
</evidence>
<dbReference type="AlphaFoldDB" id="A0A7W3LQ67"/>
<dbReference type="PANTHER" id="PTHR33495">
    <property type="entry name" value="ANTI-SIGMA FACTOR ANTAGONIST TM_1081-RELATED-RELATED"/>
    <property type="match status" value="1"/>
</dbReference>
<sequence>MLPLEITARRHGERTLVSLRGELDLANADDLRKRLRAARAAHGDHVVLDLADLEFMDSQGLSVLVNCYKAVTAAGGSLTLAGPRPIVRRTLEITGLHRRMRIVRSLEEALPPAR</sequence>
<dbReference type="PROSITE" id="PS50801">
    <property type="entry name" value="STAS"/>
    <property type="match status" value="1"/>
</dbReference>
<evidence type="ECO:0000259" key="3">
    <source>
        <dbReference type="PROSITE" id="PS50801"/>
    </source>
</evidence>
<dbReference type="SUPFAM" id="SSF52091">
    <property type="entry name" value="SpoIIaa-like"/>
    <property type="match status" value="1"/>
</dbReference>
<keyword evidence="5" id="KW-1185">Reference proteome</keyword>
<name>A0A7W3LQ67_ACTNM</name>
<dbReference type="PANTHER" id="PTHR33495:SF2">
    <property type="entry name" value="ANTI-SIGMA FACTOR ANTAGONIST TM_1081-RELATED"/>
    <property type="match status" value="1"/>
</dbReference>
<proteinExistence type="inferred from homology"/>
<dbReference type="EMBL" id="JACJIA010000004">
    <property type="protein sequence ID" value="MBA8952254.1"/>
    <property type="molecule type" value="Genomic_DNA"/>
</dbReference>
<dbReference type="CDD" id="cd07043">
    <property type="entry name" value="STAS_anti-anti-sigma_factors"/>
    <property type="match status" value="1"/>
</dbReference>
<comment type="similarity">
    <text evidence="1 2">Belongs to the anti-sigma-factor antagonist family.</text>
</comment>
<evidence type="ECO:0000256" key="2">
    <source>
        <dbReference type="RuleBase" id="RU003749"/>
    </source>
</evidence>
<evidence type="ECO:0000256" key="1">
    <source>
        <dbReference type="ARBA" id="ARBA00009013"/>
    </source>
</evidence>
<dbReference type="GO" id="GO:0043856">
    <property type="term" value="F:anti-sigma factor antagonist activity"/>
    <property type="evidence" value="ECO:0007669"/>
    <property type="project" value="InterPro"/>
</dbReference>
<dbReference type="NCBIfam" id="TIGR00377">
    <property type="entry name" value="ant_ant_sig"/>
    <property type="match status" value="1"/>
</dbReference>
<dbReference type="Proteomes" id="UP000572680">
    <property type="component" value="Unassembled WGS sequence"/>
</dbReference>
<accession>A0A7W3LQ67</accession>
<organism evidence="4 5">
    <name type="scientific">Actinomadura namibiensis</name>
    <dbReference type="NCBI Taxonomy" id="182080"/>
    <lineage>
        <taxon>Bacteria</taxon>
        <taxon>Bacillati</taxon>
        <taxon>Actinomycetota</taxon>
        <taxon>Actinomycetes</taxon>
        <taxon>Streptosporangiales</taxon>
        <taxon>Thermomonosporaceae</taxon>
        <taxon>Actinomadura</taxon>
    </lineage>
</organism>
<dbReference type="RefSeq" id="WP_182844499.1">
    <property type="nucleotide sequence ID" value="NZ_BAAALP010000018.1"/>
</dbReference>
<comment type="caution">
    <text evidence="4">The sequence shown here is derived from an EMBL/GenBank/DDBJ whole genome shotgun (WGS) entry which is preliminary data.</text>
</comment>
<feature type="domain" description="STAS" evidence="3">
    <location>
        <begin position="4"/>
        <end position="113"/>
    </location>
</feature>
<dbReference type="InterPro" id="IPR003658">
    <property type="entry name" value="Anti-sigma_ant"/>
</dbReference>
<dbReference type="InterPro" id="IPR002645">
    <property type="entry name" value="STAS_dom"/>
</dbReference>
<dbReference type="Pfam" id="PF01740">
    <property type="entry name" value="STAS"/>
    <property type="match status" value="1"/>
</dbReference>